<dbReference type="Gene3D" id="1.10.3730.20">
    <property type="match status" value="1"/>
</dbReference>
<dbReference type="EMBL" id="JBBMFC010000016">
    <property type="protein sequence ID" value="MEQ2579161.1"/>
    <property type="molecule type" value="Genomic_DNA"/>
</dbReference>
<evidence type="ECO:0000256" key="4">
    <source>
        <dbReference type="ARBA" id="ARBA00022692"/>
    </source>
</evidence>
<dbReference type="Pfam" id="PF00892">
    <property type="entry name" value="EamA"/>
    <property type="match status" value="2"/>
</dbReference>
<dbReference type="RefSeq" id="WP_349144593.1">
    <property type="nucleotide sequence ID" value="NZ_JBBMFC010000016.1"/>
</dbReference>
<evidence type="ECO:0000313" key="10">
    <source>
        <dbReference type="Proteomes" id="UP001470288"/>
    </source>
</evidence>
<feature type="transmembrane region" description="Helical" evidence="7">
    <location>
        <begin position="121"/>
        <end position="139"/>
    </location>
</feature>
<feature type="domain" description="EamA" evidence="8">
    <location>
        <begin position="149"/>
        <end position="281"/>
    </location>
</feature>
<feature type="transmembrane region" description="Helical" evidence="7">
    <location>
        <begin position="180"/>
        <end position="198"/>
    </location>
</feature>
<proteinExistence type="inferred from homology"/>
<evidence type="ECO:0000256" key="6">
    <source>
        <dbReference type="ARBA" id="ARBA00023136"/>
    </source>
</evidence>
<evidence type="ECO:0000256" key="7">
    <source>
        <dbReference type="SAM" id="Phobius"/>
    </source>
</evidence>
<evidence type="ECO:0000256" key="2">
    <source>
        <dbReference type="ARBA" id="ARBA00007362"/>
    </source>
</evidence>
<dbReference type="InterPro" id="IPR000620">
    <property type="entry name" value="EamA_dom"/>
</dbReference>
<dbReference type="Proteomes" id="UP001470288">
    <property type="component" value="Unassembled WGS sequence"/>
</dbReference>
<accession>A0ABV1I2I6</accession>
<keyword evidence="4 7" id="KW-0812">Transmembrane</keyword>
<organism evidence="9 10">
    <name type="scientific">Hominiventricola aquisgranensis</name>
    <dbReference type="NCBI Taxonomy" id="3133164"/>
    <lineage>
        <taxon>Bacteria</taxon>
        <taxon>Bacillati</taxon>
        <taxon>Bacillota</taxon>
        <taxon>Clostridia</taxon>
        <taxon>Lachnospirales</taxon>
        <taxon>Lachnospiraceae</taxon>
        <taxon>Hominiventricola</taxon>
    </lineage>
</organism>
<comment type="caution">
    <text evidence="9">The sequence shown here is derived from an EMBL/GenBank/DDBJ whole genome shotgun (WGS) entry which is preliminary data.</text>
</comment>
<evidence type="ECO:0000313" key="9">
    <source>
        <dbReference type="EMBL" id="MEQ2579161.1"/>
    </source>
</evidence>
<evidence type="ECO:0000256" key="1">
    <source>
        <dbReference type="ARBA" id="ARBA00004651"/>
    </source>
</evidence>
<gene>
    <name evidence="9" type="ORF">WMO62_10040</name>
</gene>
<comment type="subcellular location">
    <subcellularLocation>
        <location evidence="1">Cell membrane</location>
        <topology evidence="1">Multi-pass membrane protein</topology>
    </subcellularLocation>
</comment>
<dbReference type="InterPro" id="IPR051258">
    <property type="entry name" value="Diverse_Substrate_Transporter"/>
</dbReference>
<keyword evidence="10" id="KW-1185">Reference proteome</keyword>
<dbReference type="PANTHER" id="PTHR42920:SF5">
    <property type="entry name" value="EAMA DOMAIN-CONTAINING PROTEIN"/>
    <property type="match status" value="1"/>
</dbReference>
<feature type="domain" description="EamA" evidence="8">
    <location>
        <begin position="4"/>
        <end position="139"/>
    </location>
</feature>
<name>A0ABV1I2I6_9FIRM</name>
<evidence type="ECO:0000256" key="5">
    <source>
        <dbReference type="ARBA" id="ARBA00022989"/>
    </source>
</evidence>
<feature type="transmembrane region" description="Helical" evidence="7">
    <location>
        <begin position="210"/>
        <end position="228"/>
    </location>
</feature>
<comment type="similarity">
    <text evidence="2">Belongs to the EamA transporter family.</text>
</comment>
<feature type="transmembrane region" description="Helical" evidence="7">
    <location>
        <begin position="240"/>
        <end position="260"/>
    </location>
</feature>
<sequence>MKNNILLVLTALIWGCAFVAQSVGMDYVGPFTFNMARFLIGAIVLLPVIWFMDRQRKTGAEKGAGQKTLIIGGICCGIALAVASTLQQWGILFTTVGKAGFITAMYIVIVPLLGIFIGKKVRLLIIGCVAIAVVGFYFLCMTESLRLGLGDFLVLLCAIAFSIHILVIDHFSPKVDGVKMSAIQFLTAAIISAVPTLLWEQPVFTEILQAWQPVLYAGVMSCGVAYTLQIIAQKNADPTVASLLLSLESVFSVLAGWVLLGQGLSLKELFGCVLIFCAIILAQLPEKKAV</sequence>
<protein>
    <submittedName>
        <fullName evidence="9">DMT family transporter</fullName>
    </submittedName>
</protein>
<feature type="transmembrane region" description="Helical" evidence="7">
    <location>
        <begin position="34"/>
        <end position="52"/>
    </location>
</feature>
<keyword evidence="6 7" id="KW-0472">Membrane</keyword>
<dbReference type="PANTHER" id="PTHR42920">
    <property type="entry name" value="OS03G0707200 PROTEIN-RELATED"/>
    <property type="match status" value="1"/>
</dbReference>
<feature type="transmembrane region" description="Helical" evidence="7">
    <location>
        <begin position="64"/>
        <end position="83"/>
    </location>
</feature>
<evidence type="ECO:0000259" key="8">
    <source>
        <dbReference type="Pfam" id="PF00892"/>
    </source>
</evidence>
<keyword evidence="5 7" id="KW-1133">Transmembrane helix</keyword>
<dbReference type="SUPFAM" id="SSF103481">
    <property type="entry name" value="Multidrug resistance efflux transporter EmrE"/>
    <property type="match status" value="2"/>
</dbReference>
<evidence type="ECO:0000256" key="3">
    <source>
        <dbReference type="ARBA" id="ARBA00022475"/>
    </source>
</evidence>
<reference evidence="9 10" key="1">
    <citation type="submission" date="2024-03" db="EMBL/GenBank/DDBJ databases">
        <title>Human intestinal bacterial collection.</title>
        <authorList>
            <person name="Pauvert C."/>
            <person name="Hitch T.C.A."/>
            <person name="Clavel T."/>
        </authorList>
    </citation>
    <scope>NUCLEOTIDE SEQUENCE [LARGE SCALE GENOMIC DNA]</scope>
    <source>
        <strain evidence="9 10">CLA-AA-H78B</strain>
    </source>
</reference>
<keyword evidence="3" id="KW-1003">Cell membrane</keyword>
<feature type="transmembrane region" description="Helical" evidence="7">
    <location>
        <begin position="145"/>
        <end position="168"/>
    </location>
</feature>
<dbReference type="InterPro" id="IPR037185">
    <property type="entry name" value="EmrE-like"/>
</dbReference>